<reference evidence="3" key="1">
    <citation type="submission" date="2018-02" db="EMBL/GenBank/DDBJ databases">
        <authorList>
            <person name="Hornung B."/>
        </authorList>
    </citation>
    <scope>NUCLEOTIDE SEQUENCE [LARGE SCALE GENOMIC DNA]</scope>
</reference>
<dbReference type="InterPro" id="IPR021315">
    <property type="entry name" value="Gap/Sap"/>
</dbReference>
<evidence type="ECO:0000313" key="2">
    <source>
        <dbReference type="EMBL" id="SPF67751.1"/>
    </source>
</evidence>
<keyword evidence="1" id="KW-0472">Membrane</keyword>
<dbReference type="AlphaFoldDB" id="A0A375HZ26"/>
<sequence>MGAVWAAAGSMIGLGLLMGFSPTTYALVVHLLTVARRPGRSVAWICVGLAAIATVMLVLFHFVDPDRLTDLFRARASALLIRRGVDLVAGVLALAAGAAQLVDWRVNLPRRRRPRASHGGSPSHLIGLGVVAGIGLSEPATMYVTGRVIASVTHDVVVAGLLYLVFLAALVGPYLGAVLAWVRMPRVADAVRTFFERAARLDHRPIAGAVLLGIGVVFVLLAIVH</sequence>
<dbReference type="Proteomes" id="UP000265962">
    <property type="component" value="Unassembled WGS sequence"/>
</dbReference>
<keyword evidence="1" id="KW-0812">Transmembrane</keyword>
<name>A0A375HZ26_9ACTN</name>
<accession>A0A375HZ26</accession>
<evidence type="ECO:0000256" key="1">
    <source>
        <dbReference type="SAM" id="Phobius"/>
    </source>
</evidence>
<proteinExistence type="predicted"/>
<gene>
    <name evidence="2" type="ORF">PROPJV5_0710</name>
</gene>
<organism evidence="2 3">
    <name type="scientific">Propionibacterium ruminifibrarum</name>
    <dbReference type="NCBI Taxonomy" id="1962131"/>
    <lineage>
        <taxon>Bacteria</taxon>
        <taxon>Bacillati</taxon>
        <taxon>Actinomycetota</taxon>
        <taxon>Actinomycetes</taxon>
        <taxon>Propionibacteriales</taxon>
        <taxon>Propionibacteriaceae</taxon>
        <taxon>Propionibacterium</taxon>
    </lineage>
</organism>
<dbReference type="RefSeq" id="WP_119714945.1">
    <property type="nucleotide sequence ID" value="NZ_OMOH01000002.1"/>
</dbReference>
<evidence type="ECO:0000313" key="3">
    <source>
        <dbReference type="Proteomes" id="UP000265962"/>
    </source>
</evidence>
<protein>
    <submittedName>
        <fullName evidence="2">Glycolipid exporter Gap/Sap</fullName>
    </submittedName>
</protein>
<dbReference type="Pfam" id="PF11139">
    <property type="entry name" value="SfLAP"/>
    <property type="match status" value="1"/>
</dbReference>
<feature type="transmembrane region" description="Helical" evidence="1">
    <location>
        <begin position="156"/>
        <end position="182"/>
    </location>
</feature>
<dbReference type="EMBL" id="OMOH01000002">
    <property type="protein sequence ID" value="SPF67751.1"/>
    <property type="molecule type" value="Genomic_DNA"/>
</dbReference>
<keyword evidence="3" id="KW-1185">Reference proteome</keyword>
<feature type="transmembrane region" description="Helical" evidence="1">
    <location>
        <begin position="84"/>
        <end position="102"/>
    </location>
</feature>
<feature type="transmembrane region" description="Helical" evidence="1">
    <location>
        <begin position="42"/>
        <end position="63"/>
    </location>
</feature>
<keyword evidence="1" id="KW-1133">Transmembrane helix</keyword>
<feature type="transmembrane region" description="Helical" evidence="1">
    <location>
        <begin position="122"/>
        <end position="144"/>
    </location>
</feature>
<feature type="transmembrane region" description="Helical" evidence="1">
    <location>
        <begin position="206"/>
        <end position="224"/>
    </location>
</feature>
<dbReference type="OrthoDB" id="5062930at2"/>